<dbReference type="SUPFAM" id="SSF56112">
    <property type="entry name" value="Protein kinase-like (PK-like)"/>
    <property type="match status" value="1"/>
</dbReference>
<dbReference type="InterPro" id="IPR011009">
    <property type="entry name" value="Kinase-like_dom_sf"/>
</dbReference>
<dbReference type="InterPro" id="IPR008266">
    <property type="entry name" value="Tyr_kinase_AS"/>
</dbReference>
<evidence type="ECO:0000259" key="1">
    <source>
        <dbReference type="Pfam" id="PF17667"/>
    </source>
</evidence>
<sequence>RQIYIEQPNRDFVRSLILTEKHIRLMHFDRSGVYLSKDINIHENPIIFIRLILGLTSPNEKDLGLDTSVKWKIDSKTGKKKSGTIKTVDSNGQPITYNLNMKEKVIVRECLRGRGTTCWHATHPKTKEAVFIKDSWRTSTRKPESDYLNAAKGLPGVAQIISYQDYMAETKDYRPEEQQEDELSDFFHNRVKIRVVMEAYGPSIWHFEDRYQLIAAFRDAIAAHGKLLERNVLHRDIAVHNILFCPASTTSGPRSILIDLDMAVWGDRSLDEICKDPRSVRILHYLFYLDDLESFFYALCHIIFAFKRPGVEHRNLPALIQEWKTD</sequence>
<organism evidence="2 3">
    <name type="scientific">Ephemerocybe angulata</name>
    <dbReference type="NCBI Taxonomy" id="980116"/>
    <lineage>
        <taxon>Eukaryota</taxon>
        <taxon>Fungi</taxon>
        <taxon>Dikarya</taxon>
        <taxon>Basidiomycota</taxon>
        <taxon>Agaricomycotina</taxon>
        <taxon>Agaricomycetes</taxon>
        <taxon>Agaricomycetidae</taxon>
        <taxon>Agaricales</taxon>
        <taxon>Agaricineae</taxon>
        <taxon>Psathyrellaceae</taxon>
        <taxon>Ephemerocybe</taxon>
    </lineage>
</organism>
<proteinExistence type="predicted"/>
<keyword evidence="3" id="KW-1185">Reference proteome</keyword>
<dbReference type="OrthoDB" id="5584477at2759"/>
<dbReference type="PROSITE" id="PS00109">
    <property type="entry name" value="PROTEIN_KINASE_TYR"/>
    <property type="match status" value="1"/>
</dbReference>
<dbReference type="AlphaFoldDB" id="A0A8H6M9E7"/>
<dbReference type="EMBL" id="JACGCI010000011">
    <property type="protein sequence ID" value="KAF6760788.1"/>
    <property type="molecule type" value="Genomic_DNA"/>
</dbReference>
<feature type="non-terminal residue" evidence="2">
    <location>
        <position position="1"/>
    </location>
</feature>
<feature type="non-terminal residue" evidence="2">
    <location>
        <position position="326"/>
    </location>
</feature>
<dbReference type="InterPro" id="IPR040976">
    <property type="entry name" value="Pkinase_fungal"/>
</dbReference>
<feature type="domain" description="Fungal-type protein kinase" evidence="1">
    <location>
        <begin position="1"/>
        <end position="302"/>
    </location>
</feature>
<dbReference type="Pfam" id="PF17667">
    <property type="entry name" value="Pkinase_fungal"/>
    <property type="match status" value="1"/>
</dbReference>
<dbReference type="GO" id="GO:0004672">
    <property type="term" value="F:protein kinase activity"/>
    <property type="evidence" value="ECO:0007669"/>
    <property type="project" value="InterPro"/>
</dbReference>
<evidence type="ECO:0000313" key="3">
    <source>
        <dbReference type="Proteomes" id="UP000521943"/>
    </source>
</evidence>
<gene>
    <name evidence="2" type="ORF">DFP72DRAFT_1092047</name>
</gene>
<comment type="caution">
    <text evidence="2">The sequence shown here is derived from an EMBL/GenBank/DDBJ whole genome shotgun (WGS) entry which is preliminary data.</text>
</comment>
<evidence type="ECO:0000313" key="2">
    <source>
        <dbReference type="EMBL" id="KAF6760788.1"/>
    </source>
</evidence>
<accession>A0A8H6M9E7</accession>
<dbReference type="PANTHER" id="PTHR38248">
    <property type="entry name" value="FUNK1 6"/>
    <property type="match status" value="1"/>
</dbReference>
<reference evidence="2 3" key="1">
    <citation type="submission" date="2020-07" db="EMBL/GenBank/DDBJ databases">
        <title>Comparative genomics of pyrophilous fungi reveals a link between fire events and developmental genes.</title>
        <authorList>
            <consortium name="DOE Joint Genome Institute"/>
            <person name="Steindorff A.S."/>
            <person name="Carver A."/>
            <person name="Calhoun S."/>
            <person name="Stillman K."/>
            <person name="Liu H."/>
            <person name="Lipzen A."/>
            <person name="Pangilinan J."/>
            <person name="Labutti K."/>
            <person name="Bruns T.D."/>
            <person name="Grigoriev I.V."/>
        </authorList>
    </citation>
    <scope>NUCLEOTIDE SEQUENCE [LARGE SCALE GENOMIC DNA]</scope>
    <source>
        <strain evidence="2 3">CBS 144469</strain>
    </source>
</reference>
<dbReference type="Proteomes" id="UP000521943">
    <property type="component" value="Unassembled WGS sequence"/>
</dbReference>
<name>A0A8H6M9E7_9AGAR</name>
<protein>
    <recommendedName>
        <fullName evidence="1">Fungal-type protein kinase domain-containing protein</fullName>
    </recommendedName>
</protein>
<dbReference type="PANTHER" id="PTHR38248:SF2">
    <property type="entry name" value="FUNK1 11"/>
    <property type="match status" value="1"/>
</dbReference>